<comment type="caution">
    <text evidence="5">The sequence shown here is derived from an EMBL/GenBank/DDBJ whole genome shotgun (WGS) entry which is preliminary data.</text>
</comment>
<dbReference type="Proteomes" id="UP000216475">
    <property type="component" value="Unassembled WGS sequence"/>
</dbReference>
<dbReference type="AlphaFoldDB" id="A0A268HF66"/>
<evidence type="ECO:0000256" key="1">
    <source>
        <dbReference type="SAM" id="Coils"/>
    </source>
</evidence>
<sequence>MKNTSIFLLLVSLIVLAACSPNSAPDEESATEEATIEADETMDISTIQEVSTEGSLSVLKEQQGGKETSDIPIETDTAKSDGNVKDEDIIDAAIPSLKEAIESDDNPETLHKALIAVLGSPYYGQTIQDAENMKPAFEDPYLPHPEAEEDADASSEAENAIILLDASSSMLLDVGGEQKMKVAKDAVKSFAKTLGSSSDISLIVYGHKGSESDTDMDESCSGIEEVYTSEAYDNQKFSKATDQIEAKGWTPLAGAIEAAADKSSSMDGATAIYIVSDGKETCDGDPIKAAEQAASDESGIVNVIGFDVDEESENQLADVAEAGRGKYYAADSAADLQTTIEYEWLPSNLDLAWAPVNIPPNGWEVGDEYDRQRQVLAKIKNIMGNEEVRYEAALTNLAEEEVITEEVKVAVSQLIQERFDMAKEELSDLEQEKIDQVNEKQEEIRVEVMAWVEEMKKLKENAS</sequence>
<organism evidence="5 6">
    <name type="scientific">Terribacillus saccharophilus</name>
    <dbReference type="NCBI Taxonomy" id="361277"/>
    <lineage>
        <taxon>Bacteria</taxon>
        <taxon>Bacillati</taxon>
        <taxon>Bacillota</taxon>
        <taxon>Bacilli</taxon>
        <taxon>Bacillales</taxon>
        <taxon>Bacillaceae</taxon>
        <taxon>Terribacillus</taxon>
    </lineage>
</organism>
<dbReference type="Gene3D" id="3.40.50.410">
    <property type="entry name" value="von Willebrand factor, type A domain"/>
    <property type="match status" value="2"/>
</dbReference>
<proteinExistence type="predicted"/>
<keyword evidence="1" id="KW-0175">Coiled coil</keyword>
<dbReference type="PROSITE" id="PS50234">
    <property type="entry name" value="VWFA"/>
    <property type="match status" value="1"/>
</dbReference>
<feature type="chain" id="PRO_5039251662" description="VWFA domain-containing protein" evidence="3">
    <location>
        <begin position="18"/>
        <end position="463"/>
    </location>
</feature>
<evidence type="ECO:0000256" key="3">
    <source>
        <dbReference type="SAM" id="SignalP"/>
    </source>
</evidence>
<evidence type="ECO:0000256" key="2">
    <source>
        <dbReference type="SAM" id="MobiDB-lite"/>
    </source>
</evidence>
<evidence type="ECO:0000313" key="6">
    <source>
        <dbReference type="Proteomes" id="UP000216475"/>
    </source>
</evidence>
<dbReference type="SUPFAM" id="SSF53300">
    <property type="entry name" value="vWA-like"/>
    <property type="match status" value="1"/>
</dbReference>
<gene>
    <name evidence="5" type="ORF">CHI12_05855</name>
</gene>
<dbReference type="Pfam" id="PF13768">
    <property type="entry name" value="VWA_3"/>
    <property type="match status" value="1"/>
</dbReference>
<feature type="region of interest" description="Disordered" evidence="2">
    <location>
        <begin position="52"/>
        <end position="82"/>
    </location>
</feature>
<accession>A0A268HF66</accession>
<protein>
    <recommendedName>
        <fullName evidence="4">VWFA domain-containing protein</fullName>
    </recommendedName>
</protein>
<feature type="signal peptide" evidence="3">
    <location>
        <begin position="1"/>
        <end position="17"/>
    </location>
</feature>
<dbReference type="InterPro" id="IPR036465">
    <property type="entry name" value="vWFA_dom_sf"/>
</dbReference>
<feature type="coiled-coil region" evidence="1">
    <location>
        <begin position="412"/>
        <end position="461"/>
    </location>
</feature>
<name>A0A268HF66_9BACI</name>
<dbReference type="PROSITE" id="PS51257">
    <property type="entry name" value="PROKAR_LIPOPROTEIN"/>
    <property type="match status" value="1"/>
</dbReference>
<evidence type="ECO:0000313" key="5">
    <source>
        <dbReference type="EMBL" id="PAE08513.1"/>
    </source>
</evidence>
<reference evidence="5 6" key="1">
    <citation type="submission" date="2017-07" db="EMBL/GenBank/DDBJ databases">
        <title>Isolation and whole genome analysis of endospore-forming bacteria from heroin.</title>
        <authorList>
            <person name="Kalinowski J."/>
            <person name="Ahrens B."/>
            <person name="Al-Dilaimi A."/>
            <person name="Winkler A."/>
            <person name="Wibberg D."/>
            <person name="Schleenbecker U."/>
            <person name="Ruckert C."/>
            <person name="Wolfel R."/>
            <person name="Grass G."/>
        </authorList>
    </citation>
    <scope>NUCLEOTIDE SEQUENCE [LARGE SCALE GENOMIC DNA]</scope>
    <source>
        <strain evidence="5 6">7509</strain>
    </source>
</reference>
<dbReference type="RefSeq" id="WP_095268962.1">
    <property type="nucleotide sequence ID" value="NZ_NPBH01000017.1"/>
</dbReference>
<keyword evidence="3" id="KW-0732">Signal</keyword>
<dbReference type="SMART" id="SM00327">
    <property type="entry name" value="VWA"/>
    <property type="match status" value="1"/>
</dbReference>
<dbReference type="EMBL" id="NPBH01000017">
    <property type="protein sequence ID" value="PAE08513.1"/>
    <property type="molecule type" value="Genomic_DNA"/>
</dbReference>
<evidence type="ECO:0000259" key="4">
    <source>
        <dbReference type="PROSITE" id="PS50234"/>
    </source>
</evidence>
<feature type="domain" description="VWFA" evidence="4">
    <location>
        <begin position="159"/>
        <end position="349"/>
    </location>
</feature>
<dbReference type="InterPro" id="IPR002035">
    <property type="entry name" value="VWF_A"/>
</dbReference>